<dbReference type="GO" id="GO:0005975">
    <property type="term" value="P:carbohydrate metabolic process"/>
    <property type="evidence" value="ECO:0007669"/>
    <property type="project" value="InterPro"/>
</dbReference>
<reference evidence="13 14" key="1">
    <citation type="submission" date="2020-04" db="EMBL/GenBank/DDBJ databases">
        <title>Genome sequencing of novel species.</title>
        <authorList>
            <person name="Heo J."/>
            <person name="Kim S.-J."/>
            <person name="Kim J.-S."/>
            <person name="Hong S.-B."/>
            <person name="Kwon S.-W."/>
        </authorList>
    </citation>
    <scope>NUCLEOTIDE SEQUENCE [LARGE SCALE GENOMIC DNA]</scope>
    <source>
        <strain evidence="13 14">GN2-R2</strain>
    </source>
</reference>
<evidence type="ECO:0000256" key="6">
    <source>
        <dbReference type="ARBA" id="ARBA00022723"/>
    </source>
</evidence>
<name>A0A7Z2ZSR5_9BURK</name>
<dbReference type="PRINTS" id="PR00509">
    <property type="entry name" value="PGMPMM"/>
</dbReference>
<dbReference type="InterPro" id="IPR005841">
    <property type="entry name" value="Alpha-D-phosphohexomutase_SF"/>
</dbReference>
<evidence type="ECO:0000256" key="8">
    <source>
        <dbReference type="ARBA" id="ARBA00023235"/>
    </source>
</evidence>
<dbReference type="InterPro" id="IPR016066">
    <property type="entry name" value="A-D-PHexomutase_CS"/>
</dbReference>
<evidence type="ECO:0000256" key="5">
    <source>
        <dbReference type="ARBA" id="ARBA00022553"/>
    </source>
</evidence>
<evidence type="ECO:0000313" key="13">
    <source>
        <dbReference type="EMBL" id="QJE00778.1"/>
    </source>
</evidence>
<keyword evidence="5" id="KW-0597">Phosphoprotein</keyword>
<dbReference type="SUPFAM" id="SSF53738">
    <property type="entry name" value="Phosphoglucomutase, first 3 domains"/>
    <property type="match status" value="3"/>
</dbReference>
<accession>A0A7Z2ZSR5</accession>
<comment type="cofactor">
    <cofactor evidence="2">
        <name>Mg(2+)</name>
        <dbReference type="ChEBI" id="CHEBI:18420"/>
    </cofactor>
</comment>
<dbReference type="Proteomes" id="UP000502415">
    <property type="component" value="Chromosome"/>
</dbReference>
<dbReference type="Pfam" id="PF02879">
    <property type="entry name" value="PGM_PMM_II"/>
    <property type="match status" value="1"/>
</dbReference>
<dbReference type="EC" id="5.4.2.2" evidence="4"/>
<evidence type="ECO:0000256" key="9">
    <source>
        <dbReference type="RuleBase" id="RU004326"/>
    </source>
</evidence>
<dbReference type="InterPro" id="IPR005844">
    <property type="entry name" value="A-D-PHexomutase_a/b/a-I"/>
</dbReference>
<gene>
    <name evidence="13" type="ORF">HH212_12720</name>
</gene>
<dbReference type="SUPFAM" id="SSF55957">
    <property type="entry name" value="Phosphoglucomutase, C-terminal domain"/>
    <property type="match status" value="1"/>
</dbReference>
<evidence type="ECO:0000259" key="10">
    <source>
        <dbReference type="Pfam" id="PF02878"/>
    </source>
</evidence>
<dbReference type="RefSeq" id="WP_170202809.1">
    <property type="nucleotide sequence ID" value="NZ_CP051685.1"/>
</dbReference>
<dbReference type="Gene3D" id="3.40.120.10">
    <property type="entry name" value="Alpha-D-Glucose-1,6-Bisphosphate, subunit A, domain 3"/>
    <property type="match status" value="3"/>
</dbReference>
<evidence type="ECO:0000259" key="12">
    <source>
        <dbReference type="Pfam" id="PF02880"/>
    </source>
</evidence>
<evidence type="ECO:0000256" key="4">
    <source>
        <dbReference type="ARBA" id="ARBA00012728"/>
    </source>
</evidence>
<evidence type="ECO:0000256" key="2">
    <source>
        <dbReference type="ARBA" id="ARBA00001946"/>
    </source>
</evidence>
<keyword evidence="7 9" id="KW-0460">Magnesium</keyword>
<keyword evidence="6 9" id="KW-0479">Metal-binding</keyword>
<dbReference type="CDD" id="cd03085">
    <property type="entry name" value="PGM1"/>
    <property type="match status" value="1"/>
</dbReference>
<dbReference type="NCBIfam" id="NF005737">
    <property type="entry name" value="PRK07564.1-1"/>
    <property type="match status" value="1"/>
</dbReference>
<dbReference type="FunFam" id="3.30.310.50:FF:000002">
    <property type="entry name" value="Phosphoglucomutase 5"/>
    <property type="match status" value="1"/>
</dbReference>
<dbReference type="InterPro" id="IPR045244">
    <property type="entry name" value="PGM"/>
</dbReference>
<dbReference type="InterPro" id="IPR036900">
    <property type="entry name" value="A-D-PHexomutase_C_sf"/>
</dbReference>
<dbReference type="PROSITE" id="PS00710">
    <property type="entry name" value="PGM_PMM"/>
    <property type="match status" value="1"/>
</dbReference>
<evidence type="ECO:0000313" key="14">
    <source>
        <dbReference type="Proteomes" id="UP000502415"/>
    </source>
</evidence>
<feature type="domain" description="Alpha-D-phosphohexomutase alpha/beta/alpha" evidence="10">
    <location>
        <begin position="14"/>
        <end position="149"/>
    </location>
</feature>
<dbReference type="GO" id="GO:0005829">
    <property type="term" value="C:cytosol"/>
    <property type="evidence" value="ECO:0007669"/>
    <property type="project" value="TreeGrafter"/>
</dbReference>
<keyword evidence="14" id="KW-1185">Reference proteome</keyword>
<dbReference type="PANTHER" id="PTHR22573:SF2">
    <property type="entry name" value="PHOSPHOGLUCOMUTASE"/>
    <property type="match status" value="1"/>
</dbReference>
<dbReference type="Pfam" id="PF02880">
    <property type="entry name" value="PGM_PMM_III"/>
    <property type="match status" value="1"/>
</dbReference>
<dbReference type="GO" id="GO:0004614">
    <property type="term" value="F:phosphoglucomutase activity"/>
    <property type="evidence" value="ECO:0007669"/>
    <property type="project" value="UniProtKB-EC"/>
</dbReference>
<evidence type="ECO:0000259" key="11">
    <source>
        <dbReference type="Pfam" id="PF02879"/>
    </source>
</evidence>
<comment type="similarity">
    <text evidence="3 9">Belongs to the phosphohexose mutase family.</text>
</comment>
<organism evidence="13 14">
    <name type="scientific">Massilia forsythiae</name>
    <dbReference type="NCBI Taxonomy" id="2728020"/>
    <lineage>
        <taxon>Bacteria</taxon>
        <taxon>Pseudomonadati</taxon>
        <taxon>Pseudomonadota</taxon>
        <taxon>Betaproteobacteria</taxon>
        <taxon>Burkholderiales</taxon>
        <taxon>Oxalobacteraceae</taxon>
        <taxon>Telluria group</taxon>
        <taxon>Massilia</taxon>
    </lineage>
</organism>
<dbReference type="InterPro" id="IPR005846">
    <property type="entry name" value="A-D-PHexomutase_a/b/a-III"/>
</dbReference>
<comment type="catalytic activity">
    <reaction evidence="1">
        <text>alpha-D-glucose 1-phosphate = alpha-D-glucose 6-phosphate</text>
        <dbReference type="Rhea" id="RHEA:23536"/>
        <dbReference type="ChEBI" id="CHEBI:58225"/>
        <dbReference type="ChEBI" id="CHEBI:58601"/>
        <dbReference type="EC" id="5.4.2.2"/>
    </reaction>
</comment>
<proteinExistence type="inferred from homology"/>
<dbReference type="Pfam" id="PF02878">
    <property type="entry name" value="PGM_PMM_I"/>
    <property type="match status" value="1"/>
</dbReference>
<dbReference type="EMBL" id="CP051685">
    <property type="protein sequence ID" value="QJE00778.1"/>
    <property type="molecule type" value="Genomic_DNA"/>
</dbReference>
<evidence type="ECO:0000256" key="7">
    <source>
        <dbReference type="ARBA" id="ARBA00022842"/>
    </source>
</evidence>
<dbReference type="Pfam" id="PF24947">
    <property type="entry name" value="PGM1_C_vert_fung"/>
    <property type="match status" value="1"/>
</dbReference>
<feature type="domain" description="Alpha-D-phosphohexomutase alpha/beta/alpha" evidence="12">
    <location>
        <begin position="295"/>
        <end position="407"/>
    </location>
</feature>
<dbReference type="PANTHER" id="PTHR22573">
    <property type="entry name" value="PHOSPHOHEXOMUTASE FAMILY MEMBER"/>
    <property type="match status" value="1"/>
</dbReference>
<evidence type="ECO:0000256" key="3">
    <source>
        <dbReference type="ARBA" id="ARBA00010231"/>
    </source>
</evidence>
<dbReference type="GO" id="GO:0000287">
    <property type="term" value="F:magnesium ion binding"/>
    <property type="evidence" value="ECO:0007669"/>
    <property type="project" value="InterPro"/>
</dbReference>
<evidence type="ECO:0000256" key="1">
    <source>
        <dbReference type="ARBA" id="ARBA00000443"/>
    </source>
</evidence>
<dbReference type="KEGG" id="mfy:HH212_12720"/>
<keyword evidence="8 13" id="KW-0413">Isomerase</keyword>
<protein>
    <recommendedName>
        <fullName evidence="4">phosphoglucomutase (alpha-D-glucose-1,6-bisphosphate-dependent)</fullName>
        <ecNumber evidence="4">5.4.2.2</ecNumber>
    </recommendedName>
</protein>
<sequence>MTIQTIATTPFAGQRPGTSGLRKKVTEFQQPGYLENFVEAIFLTLGDCSGRTLVLGGDGRFFNREAVQTILRMAAAHKVAKVLVGRGGILSTPAVSCVIRKHGANGGIVLSASHNPGGPDGDFGIKYNIENGGPAPEKITEAIFAHTLTVNAYRISDAGPVDLDRIGTTQLEDMQVEVIDPVADYAELMERLFDFDAIRALFSKGFRMRFDGMSAVSGPYAKAIIEGMLGAPAGTVINGEPREDFGGHHPDPNPVNAAELVALMDGADAPDFGAASDGDGDRNMIVGRRLAVSPSDSLAIIAANATLAPGYRAGLTGIARSMPTSQAADRVAAALGIPCYETPTGWKYFGNLLDAGMATLCGEESYGTGSDHIREKDGLWAVLFWLNLLAATGKSVNQLVEEHWARFGRNYYSRHDYEAVDAEAADQMMGALRGKLAELPGQDLGGYTVQLADDFVYTDPVDNSVATRQGVRIVMTDGSRVVLRLSGTGTEGATVRIYLERYEADPARHGLDTQAALAPLIAIAEQLSALKARTGRQQPSVVT</sequence>
<feature type="domain" description="Alpha-D-phosphohexomutase alpha/beta/alpha" evidence="11">
    <location>
        <begin position="184"/>
        <end position="286"/>
    </location>
</feature>
<dbReference type="FunFam" id="3.40.120.10:FF:000004">
    <property type="entry name" value="Phosphoglucomutase 5"/>
    <property type="match status" value="1"/>
</dbReference>
<dbReference type="InterPro" id="IPR005845">
    <property type="entry name" value="A-D-PHexomutase_a/b/a-II"/>
</dbReference>
<dbReference type="AlphaFoldDB" id="A0A7Z2ZSR5"/>
<dbReference type="FunFam" id="3.40.120.10:FF:000005">
    <property type="entry name" value="Phosphoglucomutase 5"/>
    <property type="match status" value="1"/>
</dbReference>
<dbReference type="InterPro" id="IPR016055">
    <property type="entry name" value="A-D-PHexomutase_a/b/a-I/II/III"/>
</dbReference>
<dbReference type="Gene3D" id="3.30.310.50">
    <property type="entry name" value="Alpha-D-phosphohexomutase, C-terminal domain"/>
    <property type="match status" value="1"/>
</dbReference>